<evidence type="ECO:0000313" key="2">
    <source>
        <dbReference type="EMBL" id="TAJ45222.1"/>
    </source>
</evidence>
<organism evidence="2 3">
    <name type="scientific">Methanofollis fontis</name>
    <dbReference type="NCBI Taxonomy" id="2052832"/>
    <lineage>
        <taxon>Archaea</taxon>
        <taxon>Methanobacteriati</taxon>
        <taxon>Methanobacteriota</taxon>
        <taxon>Stenosarchaea group</taxon>
        <taxon>Methanomicrobia</taxon>
        <taxon>Methanomicrobiales</taxon>
        <taxon>Methanomicrobiaceae</taxon>
        <taxon>Methanofollis</taxon>
    </lineage>
</organism>
<dbReference type="Pfam" id="PF02505">
    <property type="entry name" value="MCR_D"/>
    <property type="match status" value="1"/>
</dbReference>
<accession>A0A483CYB8</accession>
<dbReference type="GO" id="GO:0015948">
    <property type="term" value="P:methanogenesis"/>
    <property type="evidence" value="ECO:0007669"/>
    <property type="project" value="UniProtKB-KW"/>
</dbReference>
<dbReference type="AlphaFoldDB" id="A0A483CYB8"/>
<dbReference type="RefSeq" id="WP_130645562.1">
    <property type="nucleotide sequence ID" value="NZ_PGCL01000001.1"/>
</dbReference>
<dbReference type="EMBL" id="PGCL01000001">
    <property type="protein sequence ID" value="TAJ45222.1"/>
    <property type="molecule type" value="Genomic_DNA"/>
</dbReference>
<sequence length="156" mass="17475">MTEATYPQCRIVPARFLNPETVENLLNRFLEVGGIRKLVLNGPRLPTTVPYGPARGQPNPHQMRRVIRVGDQDVELQVQVGTILLELEDRSYIDGIKKACEEVFVKFPFGFSEGKYMKTEATVSDYAKYGPDADKMFLGTTDPKSRSGPLIIQGTK</sequence>
<evidence type="ECO:0000313" key="3">
    <source>
        <dbReference type="Proteomes" id="UP000292580"/>
    </source>
</evidence>
<protein>
    <submittedName>
        <fullName evidence="2">Methyl-coenzyme M reductase operon protein D</fullName>
    </submittedName>
</protein>
<dbReference type="Proteomes" id="UP000292580">
    <property type="component" value="Unassembled WGS sequence"/>
</dbReference>
<dbReference type="InterPro" id="IPR003901">
    <property type="entry name" value="Me_CoM_Rdtase_D"/>
</dbReference>
<keyword evidence="3" id="KW-1185">Reference proteome</keyword>
<proteinExistence type="predicted"/>
<dbReference type="OrthoDB" id="109281at2157"/>
<reference evidence="2 3" key="1">
    <citation type="submission" date="2017-11" db="EMBL/GenBank/DDBJ databases">
        <title>Isolation and Characterization of Methanofollis Species from Methane Seep Offshore SW Taiwan.</title>
        <authorList>
            <person name="Teng N.-H."/>
            <person name="Lai M.-C."/>
            <person name="Chen S.-C."/>
        </authorList>
    </citation>
    <scope>NUCLEOTIDE SEQUENCE [LARGE SCALE GENOMIC DNA]</scope>
    <source>
        <strain evidence="2 3">FWC-SCC2</strain>
    </source>
</reference>
<evidence type="ECO:0000256" key="1">
    <source>
        <dbReference type="ARBA" id="ARBA00022994"/>
    </source>
</evidence>
<comment type="caution">
    <text evidence="2">The sequence shown here is derived from an EMBL/GenBank/DDBJ whole genome shotgun (WGS) entry which is preliminary data.</text>
</comment>
<dbReference type="PIRSF" id="PIRSF005636">
    <property type="entry name" value="McrD"/>
    <property type="match status" value="1"/>
</dbReference>
<gene>
    <name evidence="2" type="primary">mcrD</name>
    <name evidence="2" type="ORF">CUJ86_00250</name>
</gene>
<name>A0A483CYB8_9EURY</name>
<dbReference type="NCBIfam" id="TIGR03260">
    <property type="entry name" value="met_CoM_red_D"/>
    <property type="match status" value="1"/>
</dbReference>
<keyword evidence="1" id="KW-0484">Methanogenesis</keyword>